<evidence type="ECO:0000256" key="1">
    <source>
        <dbReference type="ARBA" id="ARBA00004533"/>
    </source>
</evidence>
<dbReference type="GO" id="GO:0005886">
    <property type="term" value="C:plasma membrane"/>
    <property type="evidence" value="ECO:0007669"/>
    <property type="project" value="UniProtKB-SubCell"/>
</dbReference>
<evidence type="ECO:0000256" key="6">
    <source>
        <dbReference type="ARBA" id="ARBA00023315"/>
    </source>
</evidence>
<keyword evidence="4 7" id="KW-0808">Transferase</keyword>
<comment type="subcellular location">
    <subcellularLocation>
        <location evidence="1">Cell inner membrane</location>
    </subcellularLocation>
</comment>
<evidence type="ECO:0000256" key="5">
    <source>
        <dbReference type="ARBA" id="ARBA00023136"/>
    </source>
</evidence>
<keyword evidence="3" id="KW-0997">Cell inner membrane</keyword>
<dbReference type="GO" id="GO:0016746">
    <property type="term" value="F:acyltransferase activity"/>
    <property type="evidence" value="ECO:0007669"/>
    <property type="project" value="UniProtKB-KW"/>
</dbReference>
<evidence type="ECO:0000256" key="3">
    <source>
        <dbReference type="ARBA" id="ARBA00022519"/>
    </source>
</evidence>
<protein>
    <submittedName>
        <fullName evidence="7">Lipid A biosynthesis lauroyl acyltransferase</fullName>
    </submittedName>
</protein>
<dbReference type="CDD" id="cd07984">
    <property type="entry name" value="LPLAT_LABLAT-like"/>
    <property type="match status" value="1"/>
</dbReference>
<dbReference type="RefSeq" id="WP_002687940.1">
    <property type="nucleotide sequence ID" value="NZ_UFTJ01000003.1"/>
</dbReference>
<reference evidence="7 8" key="1">
    <citation type="submission" date="2018-06" db="EMBL/GenBank/DDBJ databases">
        <authorList>
            <consortium name="Pathogen Informatics"/>
            <person name="Doyle S."/>
        </authorList>
    </citation>
    <scope>NUCLEOTIDE SEQUENCE [LARGE SCALE GENOMIC DNA]</scope>
    <source>
        <strain evidence="7 8">NCTC11661</strain>
    </source>
</reference>
<keyword evidence="2" id="KW-1003">Cell membrane</keyword>
<dbReference type="InterPro" id="IPR004960">
    <property type="entry name" value="LipA_acyltrans"/>
</dbReference>
<dbReference type="PANTHER" id="PTHR30606:SF10">
    <property type="entry name" value="PHOSPHATIDYLINOSITOL MANNOSIDE ACYLTRANSFERASE"/>
    <property type="match status" value="1"/>
</dbReference>
<evidence type="ECO:0000256" key="2">
    <source>
        <dbReference type="ARBA" id="ARBA00022475"/>
    </source>
</evidence>
<name>A0A380ZVX0_9FLAO</name>
<proteinExistence type="predicted"/>
<evidence type="ECO:0000256" key="4">
    <source>
        <dbReference type="ARBA" id="ARBA00022679"/>
    </source>
</evidence>
<dbReference type="AlphaFoldDB" id="A0A380ZVX0"/>
<keyword evidence="6 7" id="KW-0012">Acyltransferase</keyword>
<dbReference type="Pfam" id="PF03279">
    <property type="entry name" value="Lip_A_acyltrans"/>
    <property type="match status" value="1"/>
</dbReference>
<keyword evidence="5" id="KW-0472">Membrane</keyword>
<sequence length="291" mass="35235">MKMLYLLVLLMSKLPLGILYRVSDVCIFILKYIFHYRKKIIEENLRKSFPEKTTKEIKNLRNQFYKHFADYIVEMVKLFSATPEYINKRVKHIHIDVFQKAKEEKKNVILLTGHIFNWEWYTPLATLIPQDHCFPVYRNIQSDFWREKIKNIRSKFGNEAIEAADVLRHIFRTPNDGNSAYMFVADQSPYVIDVRYGLKFLNQKTPVYIGYDKLATKMDFKFIFCKMKKVQRGKYAIEYQEISPDKDKFQPYELVKKFHQLLEENILQDPANYLWSHRKWKYQHAIRQYEE</sequence>
<accession>A0A380ZVX0</accession>
<dbReference type="EMBL" id="UFTJ01000003">
    <property type="protein sequence ID" value="SUV52879.1"/>
    <property type="molecule type" value="Genomic_DNA"/>
</dbReference>
<dbReference type="PANTHER" id="PTHR30606">
    <property type="entry name" value="LIPID A BIOSYNTHESIS LAUROYL ACYLTRANSFERASE"/>
    <property type="match status" value="1"/>
</dbReference>
<gene>
    <name evidence="7" type="ORF">NCTC11661_02025</name>
</gene>
<dbReference type="GO" id="GO:0009247">
    <property type="term" value="P:glycolipid biosynthetic process"/>
    <property type="evidence" value="ECO:0007669"/>
    <property type="project" value="UniProtKB-ARBA"/>
</dbReference>
<dbReference type="Proteomes" id="UP000255515">
    <property type="component" value="Unassembled WGS sequence"/>
</dbReference>
<evidence type="ECO:0000313" key="7">
    <source>
        <dbReference type="EMBL" id="SUV52879.1"/>
    </source>
</evidence>
<evidence type="ECO:0000313" key="8">
    <source>
        <dbReference type="Proteomes" id="UP000255515"/>
    </source>
</evidence>
<organism evidence="7 8">
    <name type="scientific">Bergeyella zoohelcum</name>
    <dbReference type="NCBI Taxonomy" id="1015"/>
    <lineage>
        <taxon>Bacteria</taxon>
        <taxon>Pseudomonadati</taxon>
        <taxon>Bacteroidota</taxon>
        <taxon>Flavobacteriia</taxon>
        <taxon>Flavobacteriales</taxon>
        <taxon>Weeksellaceae</taxon>
        <taxon>Bergeyella</taxon>
    </lineage>
</organism>